<feature type="transmembrane region" description="Helical" evidence="1">
    <location>
        <begin position="12"/>
        <end position="29"/>
    </location>
</feature>
<keyword evidence="1" id="KW-0472">Membrane</keyword>
<organism evidence="2">
    <name type="scientific">viral metagenome</name>
    <dbReference type="NCBI Taxonomy" id="1070528"/>
    <lineage>
        <taxon>unclassified sequences</taxon>
        <taxon>metagenomes</taxon>
        <taxon>organismal metagenomes</taxon>
    </lineage>
</organism>
<reference evidence="2" key="1">
    <citation type="journal article" date="2020" name="Nature">
        <title>Giant virus diversity and host interactions through global metagenomics.</title>
        <authorList>
            <person name="Schulz F."/>
            <person name="Roux S."/>
            <person name="Paez-Espino D."/>
            <person name="Jungbluth S."/>
            <person name="Walsh D.A."/>
            <person name="Denef V.J."/>
            <person name="McMahon K.D."/>
            <person name="Konstantinidis K.T."/>
            <person name="Eloe-Fadrosh E.A."/>
            <person name="Kyrpides N.C."/>
            <person name="Woyke T."/>
        </authorList>
    </citation>
    <scope>NUCLEOTIDE SEQUENCE</scope>
    <source>
        <strain evidence="2">GVMAG-M-3300020182-84</strain>
    </source>
</reference>
<dbReference type="EMBL" id="MN739312">
    <property type="protein sequence ID" value="QHS98035.1"/>
    <property type="molecule type" value="Genomic_DNA"/>
</dbReference>
<accession>A0A6C0C058</accession>
<name>A0A6C0C058_9ZZZZ</name>
<evidence type="ECO:0000256" key="1">
    <source>
        <dbReference type="SAM" id="Phobius"/>
    </source>
</evidence>
<keyword evidence="1" id="KW-1133">Transmembrane helix</keyword>
<dbReference type="AlphaFoldDB" id="A0A6C0C058"/>
<proteinExistence type="predicted"/>
<sequence length="64" mass="7748">MDFNFCNDQPGRILAVFIIAPVLLFKGLFYNDWFIIFFAIILFIWDLYHIIYTKPNHYLDDENV</sequence>
<protein>
    <submittedName>
        <fullName evidence="2">Uncharacterized protein</fullName>
    </submittedName>
</protein>
<feature type="transmembrane region" description="Helical" evidence="1">
    <location>
        <begin position="35"/>
        <end position="52"/>
    </location>
</feature>
<keyword evidence="1" id="KW-0812">Transmembrane</keyword>
<evidence type="ECO:0000313" key="2">
    <source>
        <dbReference type="EMBL" id="QHS98035.1"/>
    </source>
</evidence>